<dbReference type="GO" id="GO:0034194">
    <property type="term" value="P:D-galactonate catabolic process"/>
    <property type="evidence" value="ECO:0007669"/>
    <property type="project" value="InterPro"/>
</dbReference>
<dbReference type="Gene3D" id="3.30.420.310">
    <property type="entry name" value="2-keto-3-deoxy-galactonokinase, C-terminal domain"/>
    <property type="match status" value="1"/>
</dbReference>
<sequence>MQIWAHDTDSNVLQQEKLRPSEIGEELASLLHALEPYLSNNQTIPVICSGYSPLPAPVFLPVPSVLTGELSRLAVDDPRVSVLTTPGLKQARPVGLMHGSATAISGFLATTPDFDGVVCTVSKKSHWSHISAGEVVSFQSFLTPELAGLLASKLSLKNGLGPSDLDEHAFDIAVDEIMTRPERFAASLAQISAGATLNEISPTTGYSQLMGGLIGMELSGARPYWLGRQVAIVASDPWGELYARALKAQGVQAMVKDRAPQILAGLQYSYRTWCAKKN</sequence>
<dbReference type="InterPro" id="IPR007729">
    <property type="entry name" value="DGOK"/>
</dbReference>
<dbReference type="EMBL" id="LAZR01002022">
    <property type="protein sequence ID" value="KKN35665.1"/>
    <property type="molecule type" value="Genomic_DNA"/>
</dbReference>
<reference evidence="1" key="1">
    <citation type="journal article" date="2015" name="Nature">
        <title>Complex archaea that bridge the gap between prokaryotes and eukaryotes.</title>
        <authorList>
            <person name="Spang A."/>
            <person name="Saw J.H."/>
            <person name="Jorgensen S.L."/>
            <person name="Zaremba-Niedzwiedzka K."/>
            <person name="Martijn J."/>
            <person name="Lind A.E."/>
            <person name="van Eijk R."/>
            <person name="Schleper C."/>
            <person name="Guy L."/>
            <person name="Ettema T.J."/>
        </authorList>
    </citation>
    <scope>NUCLEOTIDE SEQUENCE</scope>
</reference>
<dbReference type="AlphaFoldDB" id="A0A0F9PVK0"/>
<evidence type="ECO:0000313" key="1">
    <source>
        <dbReference type="EMBL" id="KKN35665.1"/>
    </source>
</evidence>
<evidence type="ECO:0008006" key="2">
    <source>
        <dbReference type="Google" id="ProtNLM"/>
    </source>
</evidence>
<organism evidence="1">
    <name type="scientific">marine sediment metagenome</name>
    <dbReference type="NCBI Taxonomy" id="412755"/>
    <lineage>
        <taxon>unclassified sequences</taxon>
        <taxon>metagenomes</taxon>
        <taxon>ecological metagenomes</taxon>
    </lineage>
</organism>
<dbReference type="Pfam" id="PF05035">
    <property type="entry name" value="DGOK"/>
    <property type="match status" value="1"/>
</dbReference>
<dbReference type="InterPro" id="IPR042257">
    <property type="entry name" value="DGOK_C"/>
</dbReference>
<proteinExistence type="predicted"/>
<gene>
    <name evidence="1" type="ORF">LCGC14_0781270</name>
</gene>
<comment type="caution">
    <text evidence="1">The sequence shown here is derived from an EMBL/GenBank/DDBJ whole genome shotgun (WGS) entry which is preliminary data.</text>
</comment>
<dbReference type="GO" id="GO:0008671">
    <property type="term" value="F:2-dehydro-3-deoxygalactonokinase activity"/>
    <property type="evidence" value="ECO:0007669"/>
    <property type="project" value="InterPro"/>
</dbReference>
<accession>A0A0F9PVK0</accession>
<protein>
    <recommendedName>
        <fullName evidence="2">2-dehydro-3-deoxygalactonokinase</fullName>
    </recommendedName>
</protein>
<name>A0A0F9PVK0_9ZZZZ</name>